<dbReference type="OrthoDB" id="2840428at2759"/>
<gene>
    <name evidence="1" type="ORF">PsYK624_084490</name>
</gene>
<proteinExistence type="predicted"/>
<evidence type="ECO:0000313" key="1">
    <source>
        <dbReference type="EMBL" id="GJE92295.1"/>
    </source>
</evidence>
<dbReference type="Proteomes" id="UP000703269">
    <property type="component" value="Unassembled WGS sequence"/>
</dbReference>
<sequence length="89" mass="10377">MCNLETEGMQYSCGHYVITKKVRKIDCRSPYCTWSDRHPRNCANCDTHEKYLGPDAKETILGNVNEFCDQCRPYWYAKNGDPAAVPRRR</sequence>
<evidence type="ECO:0000313" key="2">
    <source>
        <dbReference type="Proteomes" id="UP000703269"/>
    </source>
</evidence>
<name>A0A9P3GEI2_9APHY</name>
<keyword evidence="2" id="KW-1185">Reference proteome</keyword>
<comment type="caution">
    <text evidence="1">The sequence shown here is derived from an EMBL/GenBank/DDBJ whole genome shotgun (WGS) entry which is preliminary data.</text>
</comment>
<organism evidence="1 2">
    <name type="scientific">Phanerochaete sordida</name>
    <dbReference type="NCBI Taxonomy" id="48140"/>
    <lineage>
        <taxon>Eukaryota</taxon>
        <taxon>Fungi</taxon>
        <taxon>Dikarya</taxon>
        <taxon>Basidiomycota</taxon>
        <taxon>Agaricomycotina</taxon>
        <taxon>Agaricomycetes</taxon>
        <taxon>Polyporales</taxon>
        <taxon>Phanerochaetaceae</taxon>
        <taxon>Phanerochaete</taxon>
    </lineage>
</organism>
<dbReference type="AlphaFoldDB" id="A0A9P3GEI2"/>
<reference evidence="1 2" key="1">
    <citation type="submission" date="2021-08" db="EMBL/GenBank/DDBJ databases">
        <title>Draft Genome Sequence of Phanerochaete sordida strain YK-624.</title>
        <authorList>
            <person name="Mori T."/>
            <person name="Dohra H."/>
            <person name="Suzuki T."/>
            <person name="Kawagishi H."/>
            <person name="Hirai H."/>
        </authorList>
    </citation>
    <scope>NUCLEOTIDE SEQUENCE [LARGE SCALE GENOMIC DNA]</scope>
    <source>
        <strain evidence="1 2">YK-624</strain>
    </source>
</reference>
<protein>
    <submittedName>
        <fullName evidence="1">Uncharacterized protein</fullName>
    </submittedName>
</protein>
<dbReference type="EMBL" id="BPQB01000025">
    <property type="protein sequence ID" value="GJE92295.1"/>
    <property type="molecule type" value="Genomic_DNA"/>
</dbReference>
<accession>A0A9P3GEI2</accession>